<dbReference type="Proteomes" id="UP001557465">
    <property type="component" value="Unassembled WGS sequence"/>
</dbReference>
<dbReference type="InterPro" id="IPR010916">
    <property type="entry name" value="TonB_box_CS"/>
</dbReference>
<dbReference type="InterPro" id="IPR011249">
    <property type="entry name" value="Metalloenz_LuxS/M16"/>
</dbReference>
<comment type="caution">
    <text evidence="3">The sequence shown here is derived from an EMBL/GenBank/DDBJ whole genome shotgun (WGS) entry which is preliminary data.</text>
</comment>
<sequence length="441" mass="47104">MIRAIFTLPARLALAGLFALILALPARAIEIQQVTSPGGIKAWLVENHDIPFIALDIAFKGGASLDAPDKRGAINLMTATLEEGAGQMDSQQFAEAQEALAAQFGFDVGDDSLEVSAQMLSENRDKSVNLLRAALITPRFEQTAIDRVRAQVLSIIASDKTDPNAIAAKTMRKLAFGDHPYGTSLNGTIDSVKALTQEDMFDAKARVMSRDHMVVSVVGDITPAELGPMLDHLLGDLPAKGAPMPAAITPNLTGGVTTVDFDSPQSVVMFAQKGIAMSDPDFFAAYVLNQILGAGGFSSRLMDEVREKRGLTYGIASYLVDKDLAKTWQGSFASANEKVAQAISVVKEQWAKAATGAVTDKELQDAKTYLTGAYPLRFDGNGTIAGIMTGMQLNGMPISYITTRNDQVNAVTKEDIARVAKRILDPSALRFVVVGRPSGLN</sequence>
<evidence type="ECO:0000259" key="1">
    <source>
        <dbReference type="Pfam" id="PF00675"/>
    </source>
</evidence>
<evidence type="ECO:0000313" key="3">
    <source>
        <dbReference type="EMBL" id="MEX1661558.1"/>
    </source>
</evidence>
<dbReference type="Pfam" id="PF05193">
    <property type="entry name" value="Peptidase_M16_C"/>
    <property type="match status" value="1"/>
</dbReference>
<dbReference type="InterPro" id="IPR007863">
    <property type="entry name" value="Peptidase_M16_C"/>
</dbReference>
<dbReference type="InterPro" id="IPR011765">
    <property type="entry name" value="Pept_M16_N"/>
</dbReference>
<accession>A0ABV3TKS5</accession>
<gene>
    <name evidence="3" type="ORF">AB4874_07800</name>
</gene>
<keyword evidence="4" id="KW-1185">Reference proteome</keyword>
<dbReference type="Pfam" id="PF00675">
    <property type="entry name" value="Peptidase_M16"/>
    <property type="match status" value="1"/>
</dbReference>
<dbReference type="PANTHER" id="PTHR11851:SF224">
    <property type="entry name" value="PROCESSING PROTEASE"/>
    <property type="match status" value="1"/>
</dbReference>
<dbReference type="RefSeq" id="WP_368391563.1">
    <property type="nucleotide sequence ID" value="NZ_JBFRYC010000003.1"/>
</dbReference>
<reference evidence="3 4" key="1">
    <citation type="journal article" date="2011" name="Int. J. Syst. Evol. Microbiol.">
        <title>Zhongshania antarctica gen. nov., sp. nov. and Zhongshania guokunii sp. nov., gammaproteobacteria respectively isolated from coastal attached (fast) ice and surface seawater of the Antarctic.</title>
        <authorList>
            <person name="Li H.J."/>
            <person name="Zhang X.Y."/>
            <person name="Chen C.X."/>
            <person name="Zhang Y.J."/>
            <person name="Gao Z.M."/>
            <person name="Yu Y."/>
            <person name="Chen X.L."/>
            <person name="Chen B."/>
            <person name="Zhang Y.Z."/>
        </authorList>
    </citation>
    <scope>NUCLEOTIDE SEQUENCE [LARGE SCALE GENOMIC DNA]</scope>
    <source>
        <strain evidence="3 4">15-R06ZXC-3</strain>
    </source>
</reference>
<evidence type="ECO:0000259" key="2">
    <source>
        <dbReference type="Pfam" id="PF05193"/>
    </source>
</evidence>
<evidence type="ECO:0000313" key="4">
    <source>
        <dbReference type="Proteomes" id="UP001557465"/>
    </source>
</evidence>
<dbReference type="Gene3D" id="3.30.830.10">
    <property type="entry name" value="Metalloenzyme, LuxS/M16 peptidase-like"/>
    <property type="match status" value="2"/>
</dbReference>
<feature type="domain" description="Peptidase M16 N-terminal" evidence="1">
    <location>
        <begin position="47"/>
        <end position="188"/>
    </location>
</feature>
<feature type="domain" description="Peptidase M16 C-terminal" evidence="2">
    <location>
        <begin position="195"/>
        <end position="369"/>
    </location>
</feature>
<dbReference type="InterPro" id="IPR050361">
    <property type="entry name" value="MPP/UQCRC_Complex"/>
</dbReference>
<proteinExistence type="predicted"/>
<dbReference type="EMBL" id="JBFRYC010000003">
    <property type="protein sequence ID" value="MEX1661558.1"/>
    <property type="molecule type" value="Genomic_DNA"/>
</dbReference>
<dbReference type="PANTHER" id="PTHR11851">
    <property type="entry name" value="METALLOPROTEASE"/>
    <property type="match status" value="1"/>
</dbReference>
<dbReference type="SUPFAM" id="SSF63411">
    <property type="entry name" value="LuxS/MPP-like metallohydrolase"/>
    <property type="match status" value="2"/>
</dbReference>
<dbReference type="PROSITE" id="PS00430">
    <property type="entry name" value="TONB_DEPENDENT_REC_1"/>
    <property type="match status" value="1"/>
</dbReference>
<organism evidence="3 4">
    <name type="scientific">Thioclava arctica</name>
    <dbReference type="NCBI Taxonomy" id="3238301"/>
    <lineage>
        <taxon>Bacteria</taxon>
        <taxon>Pseudomonadati</taxon>
        <taxon>Pseudomonadota</taxon>
        <taxon>Alphaproteobacteria</taxon>
        <taxon>Rhodobacterales</taxon>
        <taxon>Paracoccaceae</taxon>
        <taxon>Thioclava</taxon>
    </lineage>
</organism>
<name>A0ABV3TKS5_9RHOB</name>
<protein>
    <submittedName>
        <fullName evidence="3">M16 family metallopeptidase</fullName>
    </submittedName>
</protein>